<reference evidence="2" key="1">
    <citation type="submission" date="2021-01" db="EMBL/GenBank/DDBJ databases">
        <authorList>
            <consortium name="Aspergillus puulaauensis MK2 genome sequencing consortium"/>
            <person name="Kazuki M."/>
            <person name="Futagami T."/>
        </authorList>
    </citation>
    <scope>NUCLEOTIDE SEQUENCE</scope>
    <source>
        <strain evidence="2">MK2</strain>
    </source>
</reference>
<dbReference type="AlphaFoldDB" id="A0A7R7XQY6"/>
<proteinExistence type="predicted"/>
<evidence type="ECO:0000313" key="3">
    <source>
        <dbReference type="Proteomes" id="UP000654913"/>
    </source>
</evidence>
<evidence type="ECO:0000256" key="1">
    <source>
        <dbReference type="SAM" id="MobiDB-lite"/>
    </source>
</evidence>
<name>A0A7R7XQY6_9EURO</name>
<reference evidence="2" key="2">
    <citation type="submission" date="2021-02" db="EMBL/GenBank/DDBJ databases">
        <title>Aspergillus puulaauensis MK2 genome sequence.</title>
        <authorList>
            <person name="Futagami T."/>
            <person name="Mori K."/>
            <person name="Kadooka C."/>
            <person name="Tanaka T."/>
        </authorList>
    </citation>
    <scope>NUCLEOTIDE SEQUENCE</scope>
    <source>
        <strain evidence="2">MK2</strain>
    </source>
</reference>
<dbReference type="Proteomes" id="UP000654913">
    <property type="component" value="Chromosome 5"/>
</dbReference>
<protein>
    <submittedName>
        <fullName evidence="2">Uncharacterized protein</fullName>
    </submittedName>
</protein>
<dbReference type="GeneID" id="64975353"/>
<organism evidence="2 3">
    <name type="scientific">Aspergillus puulaauensis</name>
    <dbReference type="NCBI Taxonomy" id="1220207"/>
    <lineage>
        <taxon>Eukaryota</taxon>
        <taxon>Fungi</taxon>
        <taxon>Dikarya</taxon>
        <taxon>Ascomycota</taxon>
        <taxon>Pezizomycotina</taxon>
        <taxon>Eurotiomycetes</taxon>
        <taxon>Eurotiomycetidae</taxon>
        <taxon>Eurotiales</taxon>
        <taxon>Aspergillaceae</taxon>
        <taxon>Aspergillus</taxon>
    </lineage>
</organism>
<accession>A0A7R7XQY6</accession>
<feature type="compositionally biased region" description="Pro residues" evidence="1">
    <location>
        <begin position="204"/>
        <end position="236"/>
    </location>
</feature>
<dbReference type="RefSeq" id="XP_041557542.1">
    <property type="nucleotide sequence ID" value="XM_041705014.1"/>
</dbReference>
<evidence type="ECO:0000313" key="2">
    <source>
        <dbReference type="EMBL" id="BCS25348.1"/>
    </source>
</evidence>
<feature type="compositionally biased region" description="Low complexity" evidence="1">
    <location>
        <begin position="237"/>
        <end position="251"/>
    </location>
</feature>
<sequence length="268" mass="27204">MGRTIVSLNSTHKYLLLASQFLSHPVQAILIRTSVKHHTQAQSTAQLNMSYYSGTPRRRGGGSGGSNYTTTPGRESSGLHAGGSLTYEVPPAISRPSDPITEPVPRLDGPPPRALGFSSAATTPMRGRTSATPSVRSSSSSSAASQHSRPGSAAGTGRPGGNPSPPRQDAYLAQFGGAGLPPSRPQGMVDSVHARAAARRAEPAPTPTPNPFNPLDLPPAPPPGMGRPGGPPPAGHPPAGSQPGASGQTPKRPGPHSPPGPSGRGGKK</sequence>
<dbReference type="EMBL" id="AP024447">
    <property type="protein sequence ID" value="BCS25348.1"/>
    <property type="molecule type" value="Genomic_DNA"/>
</dbReference>
<feature type="compositionally biased region" description="Low complexity" evidence="1">
    <location>
        <begin position="128"/>
        <end position="152"/>
    </location>
</feature>
<keyword evidence="3" id="KW-1185">Reference proteome</keyword>
<feature type="region of interest" description="Disordered" evidence="1">
    <location>
        <begin position="46"/>
        <end position="268"/>
    </location>
</feature>
<dbReference type="KEGG" id="apuu:APUU_50059A"/>
<gene>
    <name evidence="2" type="ORF">APUU_50059A</name>
</gene>